<accession>A0A7W9SPP1</accession>
<evidence type="ECO:0000313" key="5">
    <source>
        <dbReference type="Proteomes" id="UP000520814"/>
    </source>
</evidence>
<organism evidence="4 5">
    <name type="scientific">Armatimonas rosea</name>
    <dbReference type="NCBI Taxonomy" id="685828"/>
    <lineage>
        <taxon>Bacteria</taxon>
        <taxon>Bacillati</taxon>
        <taxon>Armatimonadota</taxon>
        <taxon>Armatimonadia</taxon>
        <taxon>Armatimonadales</taxon>
        <taxon>Armatimonadaceae</taxon>
        <taxon>Armatimonas</taxon>
    </lineage>
</organism>
<dbReference type="Proteomes" id="UP000520814">
    <property type="component" value="Unassembled WGS sequence"/>
</dbReference>
<dbReference type="CDD" id="cd04181">
    <property type="entry name" value="NTP_transferase"/>
    <property type="match status" value="1"/>
</dbReference>
<dbReference type="PANTHER" id="PTHR22572">
    <property type="entry name" value="SUGAR-1-PHOSPHATE GUANYL TRANSFERASE"/>
    <property type="match status" value="1"/>
</dbReference>
<feature type="domain" description="Nucleotidyl transferase" evidence="2">
    <location>
        <begin position="3"/>
        <end position="228"/>
    </location>
</feature>
<dbReference type="Gene3D" id="3.90.550.10">
    <property type="entry name" value="Spore Coat Polysaccharide Biosynthesis Protein SpsA, Chain A"/>
    <property type="match status" value="1"/>
</dbReference>
<proteinExistence type="inferred from homology"/>
<sequence length="312" mass="33160">MIKAMILAAGEGTRLRPLTLTLPKPMVPVANTPLLVRTVELLRSQGVQELAVNLYHKPEAIRAHFGTSLTYSDEAELLGTAGGVKRLEGFLDTTFAVLYGDNLYDFALEPLVRFHRESGALATIATFETPNPTACGLVVTDAAGRVTRFQEKPRAEEVFTNTANAGVYLLEPEVLASIPPGVACDFGRDIFPALLERFPGRVVALPLGGYLRDTGTPENYRQANWDLLTRGERGVHPGAEVAATARLEGRNVLGTGCQIAAGACLEDCILWEGCQIGEGAQLRGAILGRGVVVGAGVVLTAGAIVGEGEIIR</sequence>
<dbReference type="EMBL" id="JACHGW010000001">
    <property type="protein sequence ID" value="MBB6049738.1"/>
    <property type="molecule type" value="Genomic_DNA"/>
</dbReference>
<name>A0A7W9SPP1_ARMRO</name>
<comment type="caution">
    <text evidence="4">The sequence shown here is derived from an EMBL/GenBank/DDBJ whole genome shotgun (WGS) entry which is preliminary data.</text>
</comment>
<evidence type="ECO:0000259" key="2">
    <source>
        <dbReference type="Pfam" id="PF00483"/>
    </source>
</evidence>
<evidence type="ECO:0000313" key="4">
    <source>
        <dbReference type="EMBL" id="MBB6049738.1"/>
    </source>
</evidence>
<dbReference type="Pfam" id="PF25087">
    <property type="entry name" value="GMPPB_C"/>
    <property type="match status" value="1"/>
</dbReference>
<gene>
    <name evidence="4" type="ORF">HNQ39_001500</name>
</gene>
<dbReference type="InterPro" id="IPR011004">
    <property type="entry name" value="Trimer_LpxA-like_sf"/>
</dbReference>
<feature type="domain" description="Mannose-1-phosphate guanyltransferase C-terminal" evidence="3">
    <location>
        <begin position="232"/>
        <end position="307"/>
    </location>
</feature>
<dbReference type="AlphaFoldDB" id="A0A7W9SPP1"/>
<dbReference type="SUPFAM" id="SSF51161">
    <property type="entry name" value="Trimeric LpxA-like enzymes"/>
    <property type="match status" value="1"/>
</dbReference>
<dbReference type="InterPro" id="IPR005835">
    <property type="entry name" value="NTP_transferase_dom"/>
</dbReference>
<evidence type="ECO:0000256" key="1">
    <source>
        <dbReference type="ARBA" id="ARBA00007274"/>
    </source>
</evidence>
<evidence type="ECO:0000259" key="3">
    <source>
        <dbReference type="Pfam" id="PF25087"/>
    </source>
</evidence>
<dbReference type="InterPro" id="IPR029044">
    <property type="entry name" value="Nucleotide-diphossugar_trans"/>
</dbReference>
<comment type="similarity">
    <text evidence="1">Belongs to the transferase hexapeptide repeat family.</text>
</comment>
<dbReference type="SUPFAM" id="SSF53448">
    <property type="entry name" value="Nucleotide-diphospho-sugar transferases"/>
    <property type="match status" value="1"/>
</dbReference>
<dbReference type="Gene3D" id="2.160.10.10">
    <property type="entry name" value="Hexapeptide repeat proteins"/>
    <property type="match status" value="1"/>
</dbReference>
<dbReference type="Pfam" id="PF00483">
    <property type="entry name" value="NTP_transferase"/>
    <property type="match status" value="1"/>
</dbReference>
<reference evidence="4 5" key="1">
    <citation type="submission" date="2020-08" db="EMBL/GenBank/DDBJ databases">
        <title>Genomic Encyclopedia of Type Strains, Phase IV (KMG-IV): sequencing the most valuable type-strain genomes for metagenomic binning, comparative biology and taxonomic classification.</title>
        <authorList>
            <person name="Goeker M."/>
        </authorList>
    </citation>
    <scope>NUCLEOTIDE SEQUENCE [LARGE SCALE GENOMIC DNA]</scope>
    <source>
        <strain evidence="4 5">DSM 23562</strain>
    </source>
</reference>
<dbReference type="RefSeq" id="WP_184193333.1">
    <property type="nucleotide sequence ID" value="NZ_JACHGW010000001.1"/>
</dbReference>
<protein>
    <submittedName>
        <fullName evidence="4">NDP-sugar pyrophosphorylase family protein</fullName>
    </submittedName>
</protein>
<dbReference type="InterPro" id="IPR056729">
    <property type="entry name" value="GMPPB_C"/>
</dbReference>
<keyword evidence="5" id="KW-1185">Reference proteome</keyword>
<dbReference type="InterPro" id="IPR050486">
    <property type="entry name" value="Mannose-1P_guanyltransferase"/>
</dbReference>